<evidence type="ECO:0000313" key="2">
    <source>
        <dbReference type="EMBL" id="OXM48857.1"/>
    </source>
</evidence>
<protein>
    <submittedName>
        <fullName evidence="2">Uncharacterized protein</fullName>
    </submittedName>
</protein>
<organism evidence="2 3">
    <name type="scientific">Amycolatopsis alba DSM 44262</name>
    <dbReference type="NCBI Taxonomy" id="1125972"/>
    <lineage>
        <taxon>Bacteria</taxon>
        <taxon>Bacillati</taxon>
        <taxon>Actinomycetota</taxon>
        <taxon>Actinomycetes</taxon>
        <taxon>Pseudonocardiales</taxon>
        <taxon>Pseudonocardiaceae</taxon>
        <taxon>Amycolatopsis</taxon>
    </lineage>
</organism>
<comment type="caution">
    <text evidence="2">The sequence shown here is derived from an EMBL/GenBank/DDBJ whole genome shotgun (WGS) entry which is preliminary data.</text>
</comment>
<dbReference type="AlphaFoldDB" id="A0A229RQD4"/>
<keyword evidence="3" id="KW-1185">Reference proteome</keyword>
<sequence length="77" mass="8044">MLNTTRAEIGARLLGEIGDDPSRFTTTPGSAPMRARSCLSGGALAAVPDQIETADSQRSGKEGDEYGPVHATLTRGR</sequence>
<evidence type="ECO:0000313" key="3">
    <source>
        <dbReference type="Proteomes" id="UP000215563"/>
    </source>
</evidence>
<reference evidence="2 3" key="1">
    <citation type="submission" date="2017-07" db="EMBL/GenBank/DDBJ databases">
        <title>Amycolatopsis alba DSM 44262 Genome sequencing and assembly.</title>
        <authorList>
            <person name="Kaur N."/>
            <person name="Mayilraj S."/>
        </authorList>
    </citation>
    <scope>NUCLEOTIDE SEQUENCE [LARGE SCALE GENOMIC DNA]</scope>
    <source>
        <strain evidence="2 3">DSM 44262</strain>
    </source>
</reference>
<name>A0A229RQD4_AMYAL</name>
<evidence type="ECO:0000256" key="1">
    <source>
        <dbReference type="SAM" id="MobiDB-lite"/>
    </source>
</evidence>
<accession>A0A229RQD4</accession>
<feature type="region of interest" description="Disordered" evidence="1">
    <location>
        <begin position="52"/>
        <end position="77"/>
    </location>
</feature>
<dbReference type="Proteomes" id="UP000215563">
    <property type="component" value="Unassembled WGS sequence"/>
</dbReference>
<dbReference type="EMBL" id="NMQU01000057">
    <property type="protein sequence ID" value="OXM48857.1"/>
    <property type="molecule type" value="Genomic_DNA"/>
</dbReference>
<proteinExistence type="predicted"/>
<gene>
    <name evidence="2" type="ORF">CFP75_20580</name>
</gene>